<accession>A0A256GUV8</accession>
<keyword evidence="1" id="KW-0732">Signal</keyword>
<proteinExistence type="predicted"/>
<keyword evidence="3" id="KW-1185">Reference proteome</keyword>
<evidence type="ECO:0000256" key="1">
    <source>
        <dbReference type="SAM" id="SignalP"/>
    </source>
</evidence>
<dbReference type="AlphaFoldDB" id="A0A256GUV8"/>
<feature type="chain" id="PRO_5012220187" evidence="1">
    <location>
        <begin position="25"/>
        <end position="355"/>
    </location>
</feature>
<protein>
    <submittedName>
        <fullName evidence="2">Uncharacterized protein</fullName>
    </submittedName>
</protein>
<dbReference type="Proteomes" id="UP000216188">
    <property type="component" value="Unassembled WGS sequence"/>
</dbReference>
<sequence>MIQVIFYLLLLPILCMSGGSQSIAAEITVDECVGDCPVYSGFVVIKGDIVQGDLALIKALYATKPKSIRGRYATLLDSSGGNLYESIKIAKWARQHAPYVAVGKEQVCMSSCVLILAAGRYKYPDGKIGIHRPYLTEQTTLPLQQIMDTVLNATREFLASTNIPQALADDMFTIPPEDIQILSKADLSKYRLDQTDMVANEEDSLRDAERLGISRSEYIRRTNKLKKSGAIQACQGIKDHLEQHDCSLRALFDFGLLISFDKPSVPKSQDFSNSQYEDHCTGKLYGIDQDPPPCSKEDIWAMTVNDFFADHPEIERSSEFFNSLNAEIKRLQSLEEDNTNPRILYMAYQNVTRKH</sequence>
<dbReference type="SUPFAM" id="SSF52096">
    <property type="entry name" value="ClpP/crotonase"/>
    <property type="match status" value="1"/>
</dbReference>
<evidence type="ECO:0000313" key="2">
    <source>
        <dbReference type="EMBL" id="OYR30943.1"/>
    </source>
</evidence>
<comment type="caution">
    <text evidence="2">The sequence shown here is derived from an EMBL/GenBank/DDBJ whole genome shotgun (WGS) entry which is preliminary data.</text>
</comment>
<dbReference type="Gene3D" id="3.90.226.10">
    <property type="entry name" value="2-enoyl-CoA Hydratase, Chain A, domain 1"/>
    <property type="match status" value="1"/>
</dbReference>
<name>A0A256GUV8_9HYPH</name>
<dbReference type="RefSeq" id="WP_094542997.1">
    <property type="nucleotide sequence ID" value="NZ_JBHEEM010000023.1"/>
</dbReference>
<organism evidence="2 3">
    <name type="scientific">Brucella pseudogrignonensis</name>
    <dbReference type="NCBI Taxonomy" id="419475"/>
    <lineage>
        <taxon>Bacteria</taxon>
        <taxon>Pseudomonadati</taxon>
        <taxon>Pseudomonadota</taxon>
        <taxon>Alphaproteobacteria</taxon>
        <taxon>Hyphomicrobiales</taxon>
        <taxon>Brucellaceae</taxon>
        <taxon>Brucella/Ochrobactrum group</taxon>
        <taxon>Brucella</taxon>
    </lineage>
</organism>
<evidence type="ECO:0000313" key="3">
    <source>
        <dbReference type="Proteomes" id="UP000216188"/>
    </source>
</evidence>
<gene>
    <name evidence="2" type="ORF">CEV34_0019</name>
</gene>
<reference evidence="2 3" key="1">
    <citation type="submission" date="2017-07" db="EMBL/GenBank/DDBJ databases">
        <title>Phylogenetic study on the rhizospheric bacterium Ochrobactrum sp. A44.</title>
        <authorList>
            <person name="Krzyzanowska D.M."/>
            <person name="Ossowicki A."/>
            <person name="Rajewska M."/>
            <person name="Maciag T."/>
            <person name="Kaczynski Z."/>
            <person name="Czerwicka M."/>
            <person name="Jafra S."/>
        </authorList>
    </citation>
    <scope>NUCLEOTIDE SEQUENCE [LARGE SCALE GENOMIC DNA]</scope>
    <source>
        <strain evidence="2 3">CCUG 30717</strain>
    </source>
</reference>
<feature type="signal peptide" evidence="1">
    <location>
        <begin position="1"/>
        <end position="24"/>
    </location>
</feature>
<dbReference type="EMBL" id="NNRM01000001">
    <property type="protein sequence ID" value="OYR30943.1"/>
    <property type="molecule type" value="Genomic_DNA"/>
</dbReference>
<dbReference type="InterPro" id="IPR029045">
    <property type="entry name" value="ClpP/crotonase-like_dom_sf"/>
</dbReference>